<dbReference type="InterPro" id="IPR032710">
    <property type="entry name" value="NTF2-like_dom_sf"/>
</dbReference>
<gene>
    <name evidence="2" type="ORF">GCM10007392_31570</name>
</gene>
<dbReference type="InterPro" id="IPR004027">
    <property type="entry name" value="SEC_C_motif"/>
</dbReference>
<proteinExistence type="predicted"/>
<dbReference type="RefSeq" id="WP_189610411.1">
    <property type="nucleotide sequence ID" value="NZ_BMXR01000008.1"/>
</dbReference>
<name>A0A918KF95_9GAMM</name>
<keyword evidence="3" id="KW-1185">Reference proteome</keyword>
<dbReference type="SUPFAM" id="SSF54427">
    <property type="entry name" value="NTF2-like"/>
    <property type="match status" value="1"/>
</dbReference>
<dbReference type="Pfam" id="PF02810">
    <property type="entry name" value="SEC-C"/>
    <property type="match status" value="1"/>
</dbReference>
<feature type="domain" description="YchJ-like middle NTF2-like" evidence="1">
    <location>
        <begin position="29"/>
        <end position="120"/>
    </location>
</feature>
<reference evidence="2" key="2">
    <citation type="submission" date="2020-09" db="EMBL/GenBank/DDBJ databases">
        <authorList>
            <person name="Sun Q."/>
            <person name="Kim S."/>
        </authorList>
    </citation>
    <scope>NUCLEOTIDE SEQUENCE</scope>
    <source>
        <strain evidence="2">KCTC 22169</strain>
    </source>
</reference>
<dbReference type="AlphaFoldDB" id="A0A918KF95"/>
<organism evidence="2 3">
    <name type="scientific">Saccharospirillum salsuginis</name>
    <dbReference type="NCBI Taxonomy" id="418750"/>
    <lineage>
        <taxon>Bacteria</taxon>
        <taxon>Pseudomonadati</taxon>
        <taxon>Pseudomonadota</taxon>
        <taxon>Gammaproteobacteria</taxon>
        <taxon>Oceanospirillales</taxon>
        <taxon>Saccharospirillaceae</taxon>
        <taxon>Saccharospirillum</taxon>
    </lineage>
</organism>
<dbReference type="Pfam" id="PF17775">
    <property type="entry name" value="YchJ_M-like"/>
    <property type="match status" value="1"/>
</dbReference>
<sequence length="129" mass="15108">MTNPCPCGRDADYDQCCGRYIDTGAPAPDPETLMRSRYTAFTLRKHPYLIKTWHPKTCPDLQPGDLEGTQWQGLEVLRSKTGFKKGYVEFKARYVDDGEARELHEISRFQKIKNRWYYQDELEQWPGEA</sequence>
<evidence type="ECO:0000313" key="3">
    <source>
        <dbReference type="Proteomes" id="UP000626148"/>
    </source>
</evidence>
<accession>A0A918KF95</accession>
<dbReference type="EMBL" id="BMXR01000008">
    <property type="protein sequence ID" value="GGX61397.1"/>
    <property type="molecule type" value="Genomic_DNA"/>
</dbReference>
<dbReference type="Gene3D" id="3.10.450.50">
    <property type="match status" value="1"/>
</dbReference>
<protein>
    <recommendedName>
        <fullName evidence="1">YchJ-like middle NTF2-like domain-containing protein</fullName>
    </recommendedName>
</protein>
<evidence type="ECO:0000313" key="2">
    <source>
        <dbReference type="EMBL" id="GGX61397.1"/>
    </source>
</evidence>
<evidence type="ECO:0000259" key="1">
    <source>
        <dbReference type="Pfam" id="PF17775"/>
    </source>
</evidence>
<reference evidence="2" key="1">
    <citation type="journal article" date="2014" name="Int. J. Syst. Evol. Microbiol.">
        <title>Complete genome sequence of Corynebacterium casei LMG S-19264T (=DSM 44701T), isolated from a smear-ripened cheese.</title>
        <authorList>
            <consortium name="US DOE Joint Genome Institute (JGI-PGF)"/>
            <person name="Walter F."/>
            <person name="Albersmeier A."/>
            <person name="Kalinowski J."/>
            <person name="Ruckert C."/>
        </authorList>
    </citation>
    <scope>NUCLEOTIDE SEQUENCE</scope>
    <source>
        <strain evidence="2">KCTC 22169</strain>
    </source>
</reference>
<comment type="caution">
    <text evidence="2">The sequence shown here is derived from an EMBL/GenBank/DDBJ whole genome shotgun (WGS) entry which is preliminary data.</text>
</comment>
<dbReference type="Proteomes" id="UP000626148">
    <property type="component" value="Unassembled WGS sequence"/>
</dbReference>
<dbReference type="InterPro" id="IPR048469">
    <property type="entry name" value="YchJ-like_M"/>
</dbReference>